<proteinExistence type="predicted"/>
<dbReference type="AlphaFoldDB" id="A0AA47P728"/>
<evidence type="ECO:0000313" key="1">
    <source>
        <dbReference type="EMBL" id="KAK0149883.1"/>
    </source>
</evidence>
<comment type="caution">
    <text evidence="1">The sequence shown here is derived from an EMBL/GenBank/DDBJ whole genome shotgun (WGS) entry which is preliminary data.</text>
</comment>
<evidence type="ECO:0000313" key="2">
    <source>
        <dbReference type="Proteomes" id="UP001174136"/>
    </source>
</evidence>
<dbReference type="Proteomes" id="UP001174136">
    <property type="component" value="Unassembled WGS sequence"/>
</dbReference>
<dbReference type="EMBL" id="JAOPHQ010001711">
    <property type="protein sequence ID" value="KAK0149883.1"/>
    <property type="molecule type" value="Genomic_DNA"/>
</dbReference>
<accession>A0AA47P728</accession>
<protein>
    <submittedName>
        <fullName evidence="1">Uncharacterized protein</fullName>
    </submittedName>
</protein>
<name>A0AA47P728_MERPO</name>
<reference evidence="1" key="1">
    <citation type="journal article" date="2023" name="Front. Mar. Sci.">
        <title>A new Merluccius polli reference genome to investigate the effects of global change in West African waters.</title>
        <authorList>
            <person name="Mateo J.L."/>
            <person name="Blanco-Fernandez C."/>
            <person name="Garcia-Vazquez E."/>
            <person name="Machado-Schiaffino G."/>
        </authorList>
    </citation>
    <scope>NUCLEOTIDE SEQUENCE</scope>
    <source>
        <strain evidence="1">C29</strain>
        <tissue evidence="1">Fin</tissue>
    </source>
</reference>
<keyword evidence="2" id="KW-1185">Reference proteome</keyword>
<gene>
    <name evidence="1" type="ORF">N1851_009377</name>
</gene>
<organism evidence="1 2">
    <name type="scientific">Merluccius polli</name>
    <name type="common">Benguela hake</name>
    <name type="synonym">Merluccius cadenati</name>
    <dbReference type="NCBI Taxonomy" id="89951"/>
    <lineage>
        <taxon>Eukaryota</taxon>
        <taxon>Metazoa</taxon>
        <taxon>Chordata</taxon>
        <taxon>Craniata</taxon>
        <taxon>Vertebrata</taxon>
        <taxon>Euteleostomi</taxon>
        <taxon>Actinopterygii</taxon>
        <taxon>Neopterygii</taxon>
        <taxon>Teleostei</taxon>
        <taxon>Neoteleostei</taxon>
        <taxon>Acanthomorphata</taxon>
        <taxon>Zeiogadaria</taxon>
        <taxon>Gadariae</taxon>
        <taxon>Gadiformes</taxon>
        <taxon>Gadoidei</taxon>
        <taxon>Merlucciidae</taxon>
        <taxon>Merluccius</taxon>
    </lineage>
</organism>
<sequence>MAFDKDGSDTGDCMGNRCDNGNVAKDANELQRAIKKDIQKICKSKQNDYKLYTKKAGKRDRKVLKETDRKIIWVTPEVRAVTLQMELDTGSAVLGISHKNFVKKPITNQSD</sequence>